<proteinExistence type="predicted"/>
<dbReference type="EMBL" id="LAZR01007759">
    <property type="protein sequence ID" value="KKM83138.1"/>
    <property type="molecule type" value="Genomic_DNA"/>
</dbReference>
<evidence type="ECO:0000256" key="1">
    <source>
        <dbReference type="SAM" id="Phobius"/>
    </source>
</evidence>
<gene>
    <name evidence="2" type="ORF">LCGC14_1312510</name>
</gene>
<evidence type="ECO:0000313" key="2">
    <source>
        <dbReference type="EMBL" id="KKM83138.1"/>
    </source>
</evidence>
<name>A0A0F9KMF1_9ZZZZ</name>
<feature type="transmembrane region" description="Helical" evidence="1">
    <location>
        <begin position="6"/>
        <end position="27"/>
    </location>
</feature>
<sequence>MTIWNWLLMTGCVMLWTACVLMTAQLLGEWKRRERLAEADRCRRKWGVDTW</sequence>
<keyword evidence="1" id="KW-0812">Transmembrane</keyword>
<keyword evidence="1" id="KW-0472">Membrane</keyword>
<keyword evidence="1" id="KW-1133">Transmembrane helix</keyword>
<dbReference type="AlphaFoldDB" id="A0A0F9KMF1"/>
<reference evidence="2" key="1">
    <citation type="journal article" date="2015" name="Nature">
        <title>Complex archaea that bridge the gap between prokaryotes and eukaryotes.</title>
        <authorList>
            <person name="Spang A."/>
            <person name="Saw J.H."/>
            <person name="Jorgensen S.L."/>
            <person name="Zaremba-Niedzwiedzka K."/>
            <person name="Martijn J."/>
            <person name="Lind A.E."/>
            <person name="van Eijk R."/>
            <person name="Schleper C."/>
            <person name="Guy L."/>
            <person name="Ettema T.J."/>
        </authorList>
    </citation>
    <scope>NUCLEOTIDE SEQUENCE</scope>
</reference>
<comment type="caution">
    <text evidence="2">The sequence shown here is derived from an EMBL/GenBank/DDBJ whole genome shotgun (WGS) entry which is preliminary data.</text>
</comment>
<accession>A0A0F9KMF1</accession>
<protein>
    <submittedName>
        <fullName evidence="2">Uncharacterized protein</fullName>
    </submittedName>
</protein>
<organism evidence="2">
    <name type="scientific">marine sediment metagenome</name>
    <dbReference type="NCBI Taxonomy" id="412755"/>
    <lineage>
        <taxon>unclassified sequences</taxon>
        <taxon>metagenomes</taxon>
        <taxon>ecological metagenomes</taxon>
    </lineage>
</organism>